<name>A0A395IN68_9HELO</name>
<evidence type="ECO:0000256" key="1">
    <source>
        <dbReference type="SAM" id="MobiDB-lite"/>
    </source>
</evidence>
<keyword evidence="3" id="KW-1185">Reference proteome</keyword>
<comment type="caution">
    <text evidence="2">The sequence shown here is derived from an EMBL/GenBank/DDBJ whole genome shotgun (WGS) entry which is preliminary data.</text>
</comment>
<feature type="region of interest" description="Disordered" evidence="1">
    <location>
        <begin position="128"/>
        <end position="306"/>
    </location>
</feature>
<gene>
    <name evidence="2" type="ORF">DID88_009620</name>
</gene>
<feature type="compositionally biased region" description="Polar residues" evidence="1">
    <location>
        <begin position="28"/>
        <end position="39"/>
    </location>
</feature>
<sequence>MEETEKESLDGSSIKPVSSLRSHFEQMANAQPASNTATRGVSPKGHRIRQSRFKQTRGRDAEAADVTLRPPRADGGRQLSPSPTRITSQRPMSTAPPAVTVQPPQSPPKVKSLNLSLANTSAYLSTDAPFSASFNSSSQGHFRIPSRANTPLSDTKNLPSYPSSLPPSPPPPRRSGEVRRNSSFRSGPPPINRADKPKISSKPVGFSSSAESVNLAPISVLPIEKTSPFSTPPSSGGSLENEYPIAPPLPRNRPRPVSYTPSSRPFEPPPRHHSVSSRHRDHEANGLGRNMISPQFTGGRPETCIT</sequence>
<feature type="compositionally biased region" description="Polar residues" evidence="1">
    <location>
        <begin position="79"/>
        <end position="92"/>
    </location>
</feature>
<dbReference type="Proteomes" id="UP000249056">
    <property type="component" value="Unassembled WGS sequence"/>
</dbReference>
<proteinExistence type="predicted"/>
<organism evidence="2 3">
    <name type="scientific">Monilinia fructigena</name>
    <dbReference type="NCBI Taxonomy" id="38457"/>
    <lineage>
        <taxon>Eukaryota</taxon>
        <taxon>Fungi</taxon>
        <taxon>Dikarya</taxon>
        <taxon>Ascomycota</taxon>
        <taxon>Pezizomycotina</taxon>
        <taxon>Leotiomycetes</taxon>
        <taxon>Helotiales</taxon>
        <taxon>Sclerotiniaceae</taxon>
        <taxon>Monilinia</taxon>
    </lineage>
</organism>
<evidence type="ECO:0000313" key="3">
    <source>
        <dbReference type="Proteomes" id="UP000249056"/>
    </source>
</evidence>
<dbReference type="EMBL" id="QKRW01000030">
    <property type="protein sequence ID" value="RAL61581.1"/>
    <property type="molecule type" value="Genomic_DNA"/>
</dbReference>
<feature type="compositionally biased region" description="Low complexity" evidence="1">
    <location>
        <begin position="226"/>
        <end position="238"/>
    </location>
</feature>
<reference evidence="2 3" key="1">
    <citation type="submission" date="2018-06" db="EMBL/GenBank/DDBJ databases">
        <title>Genome Sequence of the Brown Rot Fungal Pathogen Monilinia fructigena.</title>
        <authorList>
            <person name="Landi L."/>
            <person name="De Miccolis Angelini R.M."/>
            <person name="Pollastro S."/>
            <person name="Abate D."/>
            <person name="Faretra F."/>
            <person name="Romanazzi G."/>
        </authorList>
    </citation>
    <scope>NUCLEOTIDE SEQUENCE [LARGE SCALE GENOMIC DNA]</scope>
    <source>
        <strain evidence="2 3">Mfrg269</strain>
    </source>
</reference>
<evidence type="ECO:0000313" key="2">
    <source>
        <dbReference type="EMBL" id="RAL61581.1"/>
    </source>
</evidence>
<feature type="compositionally biased region" description="Polar residues" evidence="1">
    <location>
        <begin position="147"/>
        <end position="157"/>
    </location>
</feature>
<dbReference type="AlphaFoldDB" id="A0A395IN68"/>
<accession>A0A395IN68</accession>
<protein>
    <submittedName>
        <fullName evidence="2">Uncharacterized protein</fullName>
    </submittedName>
</protein>
<dbReference type="OrthoDB" id="2248459at2759"/>
<feature type="region of interest" description="Disordered" evidence="1">
    <location>
        <begin position="1"/>
        <end position="113"/>
    </location>
</feature>
<feature type="compositionally biased region" description="Basic residues" evidence="1">
    <location>
        <begin position="44"/>
        <end position="56"/>
    </location>
</feature>
<feature type="compositionally biased region" description="Pro residues" evidence="1">
    <location>
        <begin position="164"/>
        <end position="173"/>
    </location>
</feature>